<dbReference type="Proteomes" id="UP000037035">
    <property type="component" value="Unassembled WGS sequence"/>
</dbReference>
<dbReference type="InterPro" id="IPR006172">
    <property type="entry name" value="DNA-dir_DNA_pol_B"/>
</dbReference>
<dbReference type="STRING" id="27349.A0A0L6VBP6"/>
<dbReference type="PANTHER" id="PTHR45861">
    <property type="entry name" value="DNA POLYMERASE ALPHA CATALYTIC SUBUNIT"/>
    <property type="match status" value="1"/>
</dbReference>
<evidence type="ECO:0000256" key="7">
    <source>
        <dbReference type="ARBA" id="ARBA00022771"/>
    </source>
</evidence>
<dbReference type="Gene3D" id="1.10.287.690">
    <property type="entry name" value="Helix hairpin bin"/>
    <property type="match status" value="1"/>
</dbReference>
<dbReference type="CDD" id="cd05532">
    <property type="entry name" value="POLBc_alpha"/>
    <property type="match status" value="1"/>
</dbReference>
<keyword evidence="6" id="KW-0479">Metal-binding</keyword>
<dbReference type="Gene3D" id="3.90.1600.10">
    <property type="entry name" value="Palm domain of DNA polymerase"/>
    <property type="match status" value="1"/>
</dbReference>
<feature type="compositionally biased region" description="Basic and acidic residues" evidence="13">
    <location>
        <begin position="125"/>
        <end position="134"/>
    </location>
</feature>
<evidence type="ECO:0000256" key="10">
    <source>
        <dbReference type="ARBA" id="ARBA00023125"/>
    </source>
</evidence>
<dbReference type="FunFam" id="3.30.70.2820:FF:000001">
    <property type="entry name" value="DNA polymerase"/>
    <property type="match status" value="1"/>
</dbReference>
<dbReference type="Gene3D" id="2.40.50.730">
    <property type="match status" value="1"/>
</dbReference>
<dbReference type="GO" id="GO:0003887">
    <property type="term" value="F:DNA-directed DNA polymerase activity"/>
    <property type="evidence" value="ECO:0007669"/>
    <property type="project" value="UniProtKB-KW"/>
</dbReference>
<dbReference type="OrthoDB" id="6755010at2759"/>
<dbReference type="GO" id="GO:0008270">
    <property type="term" value="F:zinc ion binding"/>
    <property type="evidence" value="ECO:0007669"/>
    <property type="project" value="UniProtKB-KW"/>
</dbReference>
<dbReference type="Gene3D" id="3.30.70.2820">
    <property type="match status" value="1"/>
</dbReference>
<evidence type="ECO:0000256" key="4">
    <source>
        <dbReference type="ARBA" id="ARBA00022695"/>
    </source>
</evidence>
<sequence>MGDRACCAQACCAALPRRVALLSLSPFPRIPLFSAAFHLPIGIRLAHASKLRPKPESTPRSAQGCSCWPETRLQSQSNHASLDEDIYETVSEERYKEIVKDRLAEDDFIGKHLSAPNCQHSLADSPREISDRQSAKPQSSSMVSTSSHKSARPGSATRGKTVPKEAATLNAYRKTKDPAASEGFMNSLLSGLGQTSSNPPRTLSLASLDQRKRKNEPHNTRLGVSPSALRSTSPQKTGGMPSSSSSLGDEDLTRTESLDDSSSAGVGGFLSSEGVEDVERHSKKPRMATLHHDLVDLNVEDLAMYLSDEENSEGPVNDGKTSPDIAPTVACKLVPKAGKHGKNRRQAPGSTVLATGETGASPQGVAQPVGPSKRQGLNWQKALQALPTGSHIDPAAEAHLKVLIEDSEDKPQSPEATDAAVISTVTDLSQTTEFLANMPRKSKAPQAPRMTKKALAQAEADRHLPQPTKVDAFIPQTATDLQGTEKLTGPQAEKAQGNRLKFFWLDFHEAGGTIYLFGKVFDQLSSKHVACCVLVEGMQRNLFVLPRPTIVDEDGMKVKPTEDDVYDEIETVLEAHQITEFKAKVVERKYCFEEKDMPANCDQWLKVVYSYTKPPIARLTNGKTFSKVFGTGTSAFELFLLKRKIMGPCWLDVQEAVPSTRPPPASWCKLEVVVKDPKMINPLSDADPTAKDIPPLNIMSLSIRDIMNHKDNKKEIVCVTARMWQEANLDDTTPIEHQSSVVKTYVRPLASFPAGTQDACRRSMPPITPVKEENMLLSILLGTINSYDPDIIVGYDLENVALDVLLHRMRDLKTPHWSRIGRLRREKLPSLRTGGFNNHLLAGRLVCDLSSEGFKSMVTSTTWSLTELCQQHLQISREDIDPDEIVNFFDSTSAKPDRIINFIKHCEADSYFQMALIHKVQYLSLTKQLTNLAGNNWNSTLHGGRAQRNEFILLHEFHRHKFICPDKLSFNDRKALAASANTAAEQGDGKGGNKAPKKDKYKGGLVFEPKRGLWDKFILVMDFNSLYPSIIQEYNIDFTTVNRAGCDDDENDQIPDLPPAEMKQGILPRLIATLVNRRREVKKLMKAPDTPPAKIAQYDIKQMALKLTANSMYGCLGFEGSRFYARPLAALTTSKGREILTNTRDLAESQNLDVSIISNVIYGDTDSVMINTNALDYAGANKIGNEFKKLVNERYKLLEIDIDGVFERMLLLQKKKYAALKVDGMTQARVVEVKGLDMKRREYCKLSKDASQYILEQVLSGLSTELVVEKIHEYLTELGQSVKEGKKDLDDFIIHKKLGKDPKDYPDVKSQPHVQVALRMNLKGNVAPKAGDVIPFIFCLGEDGSSSSRSAQADKARHPDDLRRADSPWKIDYEYYLSLQVLPPIERMCDPIEGTDRCRLAECLGLDPSRFKNIAAARPDSQRVFRTLDSQIPDTERFAGVLPFEVRCRHCSEKFEFKGAQADTIGMISPTGLNCPNLECRKPLGVPSIATQLEIQIRECIGKFYEAWLVCDDAACRNRTRMMSVYGRKCLNTGMGCKGRMSYEYSDKMLYNQLLYFHNLFDPSIAESKFKNTSKSEIITKTLEVNQQALAVLQGVVNRYLQKNARRFVAMDALFSFMNIRGL</sequence>
<comment type="subcellular location">
    <subcellularLocation>
        <location evidence="1">Nucleus</location>
    </subcellularLocation>
</comment>
<dbReference type="InterPro" id="IPR015088">
    <property type="entry name" value="Znf_DNA-dir_DNA_pol_B_alpha"/>
</dbReference>
<gene>
    <name evidence="18" type="ORF">VP01_2026g1</name>
</gene>
<evidence type="ECO:0000256" key="11">
    <source>
        <dbReference type="ARBA" id="ARBA00023242"/>
    </source>
</evidence>
<feature type="compositionally biased region" description="Low complexity" evidence="13">
    <location>
        <begin position="139"/>
        <end position="148"/>
    </location>
</feature>
<evidence type="ECO:0000256" key="1">
    <source>
        <dbReference type="ARBA" id="ARBA00004123"/>
    </source>
</evidence>
<keyword evidence="4 12" id="KW-0548">Nucleotidyltransferase</keyword>
<accession>A0A0L6VBP6</accession>
<feature type="region of interest" description="Disordered" evidence="13">
    <location>
        <begin position="337"/>
        <end position="373"/>
    </location>
</feature>
<dbReference type="PANTHER" id="PTHR45861:SF1">
    <property type="entry name" value="DNA POLYMERASE ALPHA CATALYTIC SUBUNIT"/>
    <property type="match status" value="1"/>
</dbReference>
<organism evidence="18 19">
    <name type="scientific">Puccinia sorghi</name>
    <dbReference type="NCBI Taxonomy" id="27349"/>
    <lineage>
        <taxon>Eukaryota</taxon>
        <taxon>Fungi</taxon>
        <taxon>Dikarya</taxon>
        <taxon>Basidiomycota</taxon>
        <taxon>Pucciniomycotina</taxon>
        <taxon>Pucciniomycetes</taxon>
        <taxon>Pucciniales</taxon>
        <taxon>Pucciniaceae</taxon>
        <taxon>Puccinia</taxon>
    </lineage>
</organism>
<evidence type="ECO:0000256" key="5">
    <source>
        <dbReference type="ARBA" id="ARBA00022705"/>
    </source>
</evidence>
<feature type="domain" description="DNA polymerase alpha catalytic subunit N-terminal" evidence="17">
    <location>
        <begin position="78"/>
        <end position="109"/>
    </location>
</feature>
<keyword evidence="9 12" id="KW-0239">DNA-directed DNA polymerase</keyword>
<dbReference type="VEuPathDB" id="FungiDB:VP01_2026g1"/>
<evidence type="ECO:0000259" key="14">
    <source>
        <dbReference type="Pfam" id="PF00136"/>
    </source>
</evidence>
<dbReference type="GO" id="GO:0005658">
    <property type="term" value="C:alpha DNA polymerase:primase complex"/>
    <property type="evidence" value="ECO:0007669"/>
    <property type="project" value="TreeGrafter"/>
</dbReference>
<feature type="domain" description="Zinc finger DNA-directed DNA polymerase family B alpha" evidence="16">
    <location>
        <begin position="1430"/>
        <end position="1615"/>
    </location>
</feature>
<dbReference type="FunFam" id="1.10.287.690:FF:000003">
    <property type="entry name" value="DNA polymerase"/>
    <property type="match status" value="1"/>
</dbReference>
<evidence type="ECO:0000256" key="13">
    <source>
        <dbReference type="SAM" id="MobiDB-lite"/>
    </source>
</evidence>
<dbReference type="SUPFAM" id="SSF53098">
    <property type="entry name" value="Ribonuclease H-like"/>
    <property type="match status" value="1"/>
</dbReference>
<dbReference type="InterPro" id="IPR023211">
    <property type="entry name" value="DNA_pol_palm_dom_sf"/>
</dbReference>
<dbReference type="NCBIfam" id="TIGR00592">
    <property type="entry name" value="pol2"/>
    <property type="match status" value="1"/>
</dbReference>
<feature type="compositionally biased region" description="Polar residues" evidence="13">
    <location>
        <begin position="190"/>
        <end position="207"/>
    </location>
</feature>
<dbReference type="InterPro" id="IPR006133">
    <property type="entry name" value="DNA-dir_DNA_pol_B_exonuc"/>
</dbReference>
<dbReference type="InterPro" id="IPR036397">
    <property type="entry name" value="RNaseH_sf"/>
</dbReference>
<dbReference type="FunFam" id="3.30.420.10:FF:000036">
    <property type="entry name" value="DNA polymerase"/>
    <property type="match status" value="1"/>
</dbReference>
<dbReference type="SUPFAM" id="SSF56672">
    <property type="entry name" value="DNA/RNA polymerases"/>
    <property type="match status" value="1"/>
</dbReference>
<dbReference type="GO" id="GO:1902975">
    <property type="term" value="P:mitotic DNA replication initiation"/>
    <property type="evidence" value="ECO:0007669"/>
    <property type="project" value="InterPro"/>
</dbReference>
<dbReference type="InterPro" id="IPR006134">
    <property type="entry name" value="DNA-dir_DNA_pol_B_multi_dom"/>
</dbReference>
<dbReference type="InterPro" id="IPR038256">
    <property type="entry name" value="Pol_alpha_znc_sf"/>
</dbReference>
<dbReference type="PRINTS" id="PR00106">
    <property type="entry name" value="DNAPOLB"/>
</dbReference>
<dbReference type="GO" id="GO:0006273">
    <property type="term" value="P:lagging strand elongation"/>
    <property type="evidence" value="ECO:0007669"/>
    <property type="project" value="TreeGrafter"/>
</dbReference>
<dbReference type="Gene3D" id="1.10.132.60">
    <property type="entry name" value="DNA polymerase family B, C-terminal domain"/>
    <property type="match status" value="1"/>
</dbReference>
<name>A0A0L6VBP6_9BASI</name>
<evidence type="ECO:0000259" key="17">
    <source>
        <dbReference type="Pfam" id="PF12254"/>
    </source>
</evidence>
<dbReference type="Pfam" id="PF12254">
    <property type="entry name" value="DNA_pol_alpha_N"/>
    <property type="match status" value="1"/>
</dbReference>
<feature type="region of interest" description="Disordered" evidence="13">
    <location>
        <begin position="190"/>
        <end position="284"/>
    </location>
</feature>
<comment type="caution">
    <text evidence="18">The sequence shown here is derived from an EMBL/GenBank/DDBJ whole genome shotgun (WGS) entry which is preliminary data.</text>
</comment>
<evidence type="ECO:0000256" key="9">
    <source>
        <dbReference type="ARBA" id="ARBA00022932"/>
    </source>
</evidence>
<evidence type="ECO:0000259" key="15">
    <source>
        <dbReference type="Pfam" id="PF03104"/>
    </source>
</evidence>
<dbReference type="FunFam" id="1.10.132.60:FF:000004">
    <property type="entry name" value="DNA polymerase"/>
    <property type="match status" value="1"/>
</dbReference>
<feature type="compositionally biased region" description="Polar residues" evidence="13">
    <location>
        <begin position="228"/>
        <end position="247"/>
    </location>
</feature>
<dbReference type="InterPro" id="IPR043502">
    <property type="entry name" value="DNA/RNA_pol_sf"/>
</dbReference>
<dbReference type="PROSITE" id="PS00116">
    <property type="entry name" value="DNA_POLYMERASE_B"/>
    <property type="match status" value="1"/>
</dbReference>
<feature type="domain" description="DNA-directed DNA polymerase family B multifunctional" evidence="14">
    <location>
        <begin position="936"/>
        <end position="1392"/>
    </location>
</feature>
<dbReference type="GO" id="GO:0000166">
    <property type="term" value="F:nucleotide binding"/>
    <property type="evidence" value="ECO:0007669"/>
    <property type="project" value="InterPro"/>
</dbReference>
<evidence type="ECO:0000313" key="19">
    <source>
        <dbReference type="Proteomes" id="UP000037035"/>
    </source>
</evidence>
<keyword evidence="5 12" id="KW-0235">DNA replication</keyword>
<evidence type="ECO:0000256" key="6">
    <source>
        <dbReference type="ARBA" id="ARBA00022723"/>
    </source>
</evidence>
<keyword evidence="8" id="KW-0862">Zinc</keyword>
<dbReference type="InterPro" id="IPR024647">
    <property type="entry name" value="DNA_pol_a_cat_su_N"/>
</dbReference>
<proteinExistence type="inferred from homology"/>
<dbReference type="EMBL" id="LAVV01006867">
    <property type="protein sequence ID" value="KNZ57972.1"/>
    <property type="molecule type" value="Genomic_DNA"/>
</dbReference>
<dbReference type="GO" id="GO:0003688">
    <property type="term" value="F:DNA replication origin binding"/>
    <property type="evidence" value="ECO:0007669"/>
    <property type="project" value="TreeGrafter"/>
</dbReference>
<dbReference type="Gene3D" id="1.10.3200.20">
    <property type="entry name" value="DNA Polymerase alpha, zinc finger"/>
    <property type="match status" value="1"/>
</dbReference>
<protein>
    <recommendedName>
        <fullName evidence="12">DNA polymerase</fullName>
        <ecNumber evidence="12">2.7.7.7</ecNumber>
    </recommendedName>
</protein>
<dbReference type="Pfam" id="PF08996">
    <property type="entry name" value="zf-DNA_Pol"/>
    <property type="match status" value="1"/>
</dbReference>
<evidence type="ECO:0000313" key="18">
    <source>
        <dbReference type="EMBL" id="KNZ57972.1"/>
    </source>
</evidence>
<keyword evidence="3 12" id="KW-0808">Transferase</keyword>
<dbReference type="Gene3D" id="6.10.10.100">
    <property type="match status" value="1"/>
</dbReference>
<keyword evidence="11" id="KW-0539">Nucleus</keyword>
<comment type="catalytic activity">
    <reaction evidence="12">
        <text>DNA(n) + a 2'-deoxyribonucleoside 5'-triphosphate = DNA(n+1) + diphosphate</text>
        <dbReference type="Rhea" id="RHEA:22508"/>
        <dbReference type="Rhea" id="RHEA-COMP:17339"/>
        <dbReference type="Rhea" id="RHEA-COMP:17340"/>
        <dbReference type="ChEBI" id="CHEBI:33019"/>
        <dbReference type="ChEBI" id="CHEBI:61560"/>
        <dbReference type="ChEBI" id="CHEBI:173112"/>
        <dbReference type="EC" id="2.7.7.7"/>
    </reaction>
</comment>
<dbReference type="SMART" id="SM00486">
    <property type="entry name" value="POLBc"/>
    <property type="match status" value="1"/>
</dbReference>
<dbReference type="InterPro" id="IPR045846">
    <property type="entry name" value="POLBc_alpha"/>
</dbReference>
<feature type="region of interest" description="Disordered" evidence="13">
    <location>
        <begin position="981"/>
        <end position="1001"/>
    </location>
</feature>
<dbReference type="GO" id="GO:0006272">
    <property type="term" value="P:leading strand elongation"/>
    <property type="evidence" value="ECO:0007669"/>
    <property type="project" value="TreeGrafter"/>
</dbReference>
<dbReference type="GO" id="GO:0003682">
    <property type="term" value="F:chromatin binding"/>
    <property type="evidence" value="ECO:0007669"/>
    <property type="project" value="TreeGrafter"/>
</dbReference>
<reference evidence="18 19" key="1">
    <citation type="submission" date="2015-08" db="EMBL/GenBank/DDBJ databases">
        <title>Next Generation Sequencing and Analysis of the Genome of Puccinia sorghi L Schw, the Causal Agent of Maize Common Rust.</title>
        <authorList>
            <person name="Rochi L."/>
            <person name="Burguener G."/>
            <person name="Darino M."/>
            <person name="Turjanski A."/>
            <person name="Kreff E."/>
            <person name="Dieguez M.J."/>
            <person name="Sacco F."/>
        </authorList>
    </citation>
    <scope>NUCLEOTIDE SEQUENCE [LARGE SCALE GENOMIC DNA]</scope>
    <source>
        <strain evidence="18 19">RO10H11247</strain>
    </source>
</reference>
<dbReference type="InterPro" id="IPR012337">
    <property type="entry name" value="RNaseH-like_sf"/>
</dbReference>
<keyword evidence="10 12" id="KW-0238">DNA-binding</keyword>
<comment type="similarity">
    <text evidence="2 12">Belongs to the DNA polymerase type-B family.</text>
</comment>
<evidence type="ECO:0000259" key="16">
    <source>
        <dbReference type="Pfam" id="PF08996"/>
    </source>
</evidence>
<feature type="region of interest" description="Disordered" evidence="13">
    <location>
        <begin position="115"/>
        <end position="167"/>
    </location>
</feature>
<keyword evidence="19" id="KW-1185">Reference proteome</keyword>
<evidence type="ECO:0000256" key="8">
    <source>
        <dbReference type="ARBA" id="ARBA00022833"/>
    </source>
</evidence>
<dbReference type="Gene3D" id="3.30.420.10">
    <property type="entry name" value="Ribonuclease H-like superfamily/Ribonuclease H"/>
    <property type="match status" value="1"/>
</dbReference>
<dbReference type="EC" id="2.7.7.7" evidence="12"/>
<keyword evidence="7" id="KW-0863">Zinc-finger</keyword>
<evidence type="ECO:0000256" key="2">
    <source>
        <dbReference type="ARBA" id="ARBA00005755"/>
    </source>
</evidence>
<dbReference type="GO" id="GO:0003697">
    <property type="term" value="F:single-stranded DNA binding"/>
    <property type="evidence" value="ECO:0007669"/>
    <property type="project" value="TreeGrafter"/>
</dbReference>
<evidence type="ECO:0000256" key="12">
    <source>
        <dbReference type="RuleBase" id="RU000442"/>
    </source>
</evidence>
<evidence type="ECO:0000256" key="3">
    <source>
        <dbReference type="ARBA" id="ARBA00022679"/>
    </source>
</evidence>
<feature type="domain" description="DNA-directed DNA polymerase family B exonuclease" evidence="15">
    <location>
        <begin position="627"/>
        <end position="867"/>
    </location>
</feature>
<dbReference type="Pfam" id="PF00136">
    <property type="entry name" value="DNA_pol_B"/>
    <property type="match status" value="1"/>
</dbReference>
<dbReference type="GO" id="GO:0006281">
    <property type="term" value="P:DNA repair"/>
    <property type="evidence" value="ECO:0007669"/>
    <property type="project" value="UniProtKB-ARBA"/>
</dbReference>
<dbReference type="InterPro" id="IPR042087">
    <property type="entry name" value="DNA_pol_B_thumb"/>
</dbReference>
<dbReference type="InterPro" id="IPR017964">
    <property type="entry name" value="DNA-dir_DNA_pol_B_CS"/>
</dbReference>
<feature type="compositionally biased region" description="Polar residues" evidence="13">
    <location>
        <begin position="348"/>
        <end position="361"/>
    </location>
</feature>
<dbReference type="CDD" id="cd05776">
    <property type="entry name" value="DNA_polB_alpha_exo"/>
    <property type="match status" value="1"/>
</dbReference>
<dbReference type="Pfam" id="PF03104">
    <property type="entry name" value="DNA_pol_B_exo1"/>
    <property type="match status" value="1"/>
</dbReference>